<keyword evidence="2" id="KW-1185">Reference proteome</keyword>
<accession>A0A261RFN8</accession>
<name>A0A261RFN8_9BORD</name>
<organism evidence="1 2">
    <name type="scientific">Bordetella genomosp. 9</name>
    <dbReference type="NCBI Taxonomy" id="1416803"/>
    <lineage>
        <taxon>Bacteria</taxon>
        <taxon>Pseudomonadati</taxon>
        <taxon>Pseudomonadota</taxon>
        <taxon>Betaproteobacteria</taxon>
        <taxon>Burkholderiales</taxon>
        <taxon>Alcaligenaceae</taxon>
        <taxon>Bordetella</taxon>
    </lineage>
</organism>
<dbReference type="EMBL" id="NEVJ01000002">
    <property type="protein sequence ID" value="OZI23597.1"/>
    <property type="molecule type" value="Genomic_DNA"/>
</dbReference>
<dbReference type="Proteomes" id="UP000216857">
    <property type="component" value="Unassembled WGS sequence"/>
</dbReference>
<dbReference type="AlphaFoldDB" id="A0A261RFN8"/>
<comment type="caution">
    <text evidence="1">The sequence shown here is derived from an EMBL/GenBank/DDBJ whole genome shotgun (WGS) entry which is preliminary data.</text>
</comment>
<reference evidence="1" key="1">
    <citation type="submission" date="2017-05" db="EMBL/GenBank/DDBJ databases">
        <title>Complete and WGS of Bordetella genogroups.</title>
        <authorList>
            <person name="Spilker T."/>
            <person name="Lipuma J."/>
        </authorList>
    </citation>
    <scope>NUCLEOTIDE SEQUENCE</scope>
    <source>
        <strain evidence="1">AU21707</strain>
    </source>
</reference>
<dbReference type="Pfam" id="PF10065">
    <property type="entry name" value="DUF2303"/>
    <property type="match status" value="1"/>
</dbReference>
<evidence type="ECO:0000313" key="2">
    <source>
        <dbReference type="Proteomes" id="UP000216857"/>
    </source>
</evidence>
<evidence type="ECO:0000313" key="1">
    <source>
        <dbReference type="EMBL" id="OZI23597.1"/>
    </source>
</evidence>
<protein>
    <recommendedName>
        <fullName evidence="3">DUF2303 domain-containing protein</fullName>
    </recommendedName>
</protein>
<sequence>MPNPNGELTSIADPNIAETAARLAQRPEEIAETDFGRLFAVPHGYRLETDVALAALAATPPRKRGTVQLRTVDSFVQYVLQHKEPQTQIYVKVDAANAATPLIVTAVFNDHEFGAPDTSPGWQDFRAVFTPAASPEWKTWMGKNGEKMSQVEFASFIEDNIHCFAGSDTDGGAGFPTGGEMLQMALAFEASSDKRIRSNVRLQSGGIQLEYTDKDDDATVTRMQAFERFRLGLAPFWRGDAYPLEAKLRYRQASGTLALWYDLVRPDRLVDHAVDEVLAQIAEKTGITPLFGTLGQ</sequence>
<dbReference type="OrthoDB" id="3598762at2"/>
<dbReference type="InterPro" id="IPR019276">
    <property type="entry name" value="DUF2303"/>
</dbReference>
<dbReference type="RefSeq" id="WP_094846571.1">
    <property type="nucleotide sequence ID" value="NZ_NEVJ01000002.1"/>
</dbReference>
<gene>
    <name evidence="1" type="ORF">CAL26_09150</name>
</gene>
<evidence type="ECO:0008006" key="3">
    <source>
        <dbReference type="Google" id="ProtNLM"/>
    </source>
</evidence>
<proteinExistence type="predicted"/>